<keyword evidence="2" id="KW-1185">Reference proteome</keyword>
<dbReference type="RefSeq" id="WP_036653394.1">
    <property type="nucleotide sequence ID" value="NZ_BAVZ01000033.1"/>
</dbReference>
<accession>W7YU32</accession>
<dbReference type="Proteomes" id="UP000019364">
    <property type="component" value="Unassembled WGS sequence"/>
</dbReference>
<dbReference type="AlphaFoldDB" id="W7YU32"/>
<evidence type="ECO:0000313" key="1">
    <source>
        <dbReference type="EMBL" id="GAF10718.1"/>
    </source>
</evidence>
<gene>
    <name evidence="1" type="ORF">JCM16418_4937</name>
</gene>
<reference evidence="1 2" key="1">
    <citation type="journal article" date="2014" name="Genome Announc.">
        <title>Draft Genome Sequence of Paenibacillus pini JCM 16418T, Isolated from the Rhizosphere of Pine Tree.</title>
        <authorList>
            <person name="Yuki M."/>
            <person name="Oshima K."/>
            <person name="Suda W."/>
            <person name="Oshida Y."/>
            <person name="Kitamura K."/>
            <person name="Iida Y."/>
            <person name="Hattori M."/>
            <person name="Ohkuma M."/>
        </authorList>
    </citation>
    <scope>NUCLEOTIDE SEQUENCE [LARGE SCALE GENOMIC DNA]</scope>
    <source>
        <strain evidence="1 2">JCM 16418</strain>
    </source>
</reference>
<comment type="caution">
    <text evidence="1">The sequence shown here is derived from an EMBL/GenBank/DDBJ whole genome shotgun (WGS) entry which is preliminary data.</text>
</comment>
<name>W7YU32_9BACL</name>
<dbReference type="EMBL" id="BAVZ01000033">
    <property type="protein sequence ID" value="GAF10718.1"/>
    <property type="molecule type" value="Genomic_DNA"/>
</dbReference>
<proteinExistence type="predicted"/>
<sequence>MNEFDFELKKLDFLKRGEGLYFDGRYYVNVTKDHWVIKSNEEVIDEGMMVRSHILFQVLKHIKSQQKGCFI</sequence>
<organism evidence="1 2">
    <name type="scientific">Paenibacillus pini JCM 16418</name>
    <dbReference type="NCBI Taxonomy" id="1236976"/>
    <lineage>
        <taxon>Bacteria</taxon>
        <taxon>Bacillati</taxon>
        <taxon>Bacillota</taxon>
        <taxon>Bacilli</taxon>
        <taxon>Bacillales</taxon>
        <taxon>Paenibacillaceae</taxon>
        <taxon>Paenibacillus</taxon>
    </lineage>
</organism>
<protein>
    <submittedName>
        <fullName evidence="1">Uncharacterized protein</fullName>
    </submittedName>
</protein>
<evidence type="ECO:0000313" key="2">
    <source>
        <dbReference type="Proteomes" id="UP000019364"/>
    </source>
</evidence>
<dbReference type="STRING" id="1236976.JCM16418_4937"/>